<evidence type="ECO:0000256" key="2">
    <source>
        <dbReference type="SAM" id="Phobius"/>
    </source>
</evidence>
<feature type="transmembrane region" description="Helical" evidence="2">
    <location>
        <begin position="63"/>
        <end position="82"/>
    </location>
</feature>
<protein>
    <recommendedName>
        <fullName evidence="6">Membrane-associated protein</fullName>
    </recommendedName>
</protein>
<dbReference type="Proteomes" id="UP001448207">
    <property type="component" value="Unassembled WGS sequence"/>
</dbReference>
<feature type="region of interest" description="Disordered" evidence="1">
    <location>
        <begin position="328"/>
        <end position="368"/>
    </location>
</feature>
<keyword evidence="2" id="KW-0812">Transmembrane</keyword>
<name>A0ABR3B3D7_PHYBL</name>
<accession>A0ABR3B3D7</accession>
<feature type="transmembrane region" description="Helical" evidence="2">
    <location>
        <begin position="125"/>
        <end position="150"/>
    </location>
</feature>
<keyword evidence="3" id="KW-0732">Signal</keyword>
<organism evidence="4 5">
    <name type="scientific">Phycomyces blakesleeanus</name>
    <dbReference type="NCBI Taxonomy" id="4837"/>
    <lineage>
        <taxon>Eukaryota</taxon>
        <taxon>Fungi</taxon>
        <taxon>Fungi incertae sedis</taxon>
        <taxon>Mucoromycota</taxon>
        <taxon>Mucoromycotina</taxon>
        <taxon>Mucoromycetes</taxon>
        <taxon>Mucorales</taxon>
        <taxon>Phycomycetaceae</taxon>
        <taxon>Phycomyces</taxon>
    </lineage>
</organism>
<dbReference type="EMBL" id="JBCLYO010000008">
    <property type="protein sequence ID" value="KAL0086338.1"/>
    <property type="molecule type" value="Genomic_DNA"/>
</dbReference>
<feature type="compositionally biased region" description="Polar residues" evidence="1">
    <location>
        <begin position="292"/>
        <end position="306"/>
    </location>
</feature>
<evidence type="ECO:0000256" key="1">
    <source>
        <dbReference type="SAM" id="MobiDB-lite"/>
    </source>
</evidence>
<keyword evidence="2" id="KW-0472">Membrane</keyword>
<reference evidence="4 5" key="1">
    <citation type="submission" date="2024-04" db="EMBL/GenBank/DDBJ databases">
        <title>Symmetric and asymmetric DNA N6-adenine methylation regulates different biological responses in Mucorales.</title>
        <authorList>
            <consortium name="Lawrence Berkeley National Laboratory"/>
            <person name="Lax C."/>
            <person name="Mondo S.J."/>
            <person name="Osorio-Concepcion M."/>
            <person name="Muszewska A."/>
            <person name="Corrochano-Luque M."/>
            <person name="Gutierrez G."/>
            <person name="Riley R."/>
            <person name="Lipzen A."/>
            <person name="Guo J."/>
            <person name="Hundley H."/>
            <person name="Amirebrahimi M."/>
            <person name="Ng V."/>
            <person name="Lorenzo-Gutierrez D."/>
            <person name="Binder U."/>
            <person name="Yang J."/>
            <person name="Song Y."/>
            <person name="Canovas D."/>
            <person name="Navarro E."/>
            <person name="Freitag M."/>
            <person name="Gabaldon T."/>
            <person name="Grigoriev I.V."/>
            <person name="Corrochano L.M."/>
            <person name="Nicolas F.E."/>
            <person name="Garre V."/>
        </authorList>
    </citation>
    <scope>NUCLEOTIDE SEQUENCE [LARGE SCALE GENOMIC DNA]</scope>
    <source>
        <strain evidence="4 5">L51</strain>
    </source>
</reference>
<keyword evidence="5" id="KW-1185">Reference proteome</keyword>
<gene>
    <name evidence="4" type="ORF">J3Q64DRAFT_1491459</name>
</gene>
<proteinExistence type="predicted"/>
<evidence type="ECO:0000313" key="4">
    <source>
        <dbReference type="EMBL" id="KAL0086338.1"/>
    </source>
</evidence>
<feature type="compositionally biased region" description="Low complexity" evidence="1">
    <location>
        <begin position="275"/>
        <end position="291"/>
    </location>
</feature>
<evidence type="ECO:0000256" key="3">
    <source>
        <dbReference type="SAM" id="SignalP"/>
    </source>
</evidence>
<sequence>MPDSSSLLQCLFIMSVSLLVTIHANTPLEVISNGGNAGEKNSLHVSATITTTISPPPQPSPQYGYLIVSALLSAASVAYHFFRILFSSIWKLIMTLLWPVSWLVRLCWTGLVVKPAMLFAHICYVLWPITLFCLMAVLCGLVIGGCAGFAAEAFSSVLISATWGGGNITEKQKSKDTVLSQVSDSDIDVDADIEDDERDAQIPEPPGSDHTGYTGSSARMPRGYPLAAMIDEDEDDENLRGNKSSSSSFYWETSFFGGNRRGKERRGLPDATVESWRSSLSRRSSSSSTSSQIMINSRQPPVNNAAITTTTTTTTKTTAVPVFATSMSMSVVPPPDNNLKKRTTYNKQDDWEWADDDEDDFPSRRNSR</sequence>
<feature type="region of interest" description="Disordered" evidence="1">
    <location>
        <begin position="260"/>
        <end position="306"/>
    </location>
</feature>
<keyword evidence="2" id="KW-1133">Transmembrane helix</keyword>
<feature type="compositionally biased region" description="Acidic residues" evidence="1">
    <location>
        <begin position="351"/>
        <end position="360"/>
    </location>
</feature>
<feature type="signal peptide" evidence="3">
    <location>
        <begin position="1"/>
        <end position="24"/>
    </location>
</feature>
<comment type="caution">
    <text evidence="4">The sequence shown here is derived from an EMBL/GenBank/DDBJ whole genome shotgun (WGS) entry which is preliminary data.</text>
</comment>
<evidence type="ECO:0008006" key="6">
    <source>
        <dbReference type="Google" id="ProtNLM"/>
    </source>
</evidence>
<evidence type="ECO:0000313" key="5">
    <source>
        <dbReference type="Proteomes" id="UP001448207"/>
    </source>
</evidence>
<feature type="region of interest" description="Disordered" evidence="1">
    <location>
        <begin position="197"/>
        <end position="221"/>
    </location>
</feature>
<feature type="chain" id="PRO_5047011403" description="Membrane-associated protein" evidence="3">
    <location>
        <begin position="25"/>
        <end position="368"/>
    </location>
</feature>